<evidence type="ECO:0000313" key="2">
    <source>
        <dbReference type="EMBL" id="TNU89001.1"/>
    </source>
</evidence>
<gene>
    <name evidence="2" type="ORF">FIC87_12435</name>
</gene>
<dbReference type="RefSeq" id="WP_139912942.1">
    <property type="nucleotide sequence ID" value="NZ_VEVP01000036.1"/>
</dbReference>
<proteinExistence type="predicted"/>
<dbReference type="EMBL" id="VEVP01000036">
    <property type="protein sequence ID" value="TNU89001.1"/>
    <property type="molecule type" value="Genomic_DNA"/>
</dbReference>
<evidence type="ECO:0000313" key="3">
    <source>
        <dbReference type="Proteomes" id="UP000312594"/>
    </source>
</evidence>
<name>A0A5C5BR13_EGGLN</name>
<comment type="caution">
    <text evidence="2">The sequence shown here is derived from an EMBL/GenBank/DDBJ whole genome shotgun (WGS) entry which is preliminary data.</text>
</comment>
<sequence length="345" mass="38019">MKVDKGKMSEWTASGIVGGIALAIVMGIVSFVTGSIAVVAPFVSEHPGESAACAGTVFFLGVLTGLVVKGRIDSKERTENSEESPILNGETALNFVRCLTDNQHEILKEMRDNGGTLEADPLDGDMQQLAKYGMVERPPMFAPGVDTKWTLPPDVNRLLREHPDVLETEESKAAEQDRIEVERAFTAVCSTCLIDGHGRIVSPLLFDTDERHLRIIGLSRRSVKDLEDLGLIRKRENLAPVRDVIRAKDLNVPLTHITDGVEIENDSVTYRFKSGTESFKRNRQQWKPAGKWGGICYVVDLGMYEFTSKGLCKAEAVDTPTAANIRAYVSTFLADSHIEEEQEQG</sequence>
<feature type="transmembrane region" description="Helical" evidence="1">
    <location>
        <begin position="49"/>
        <end position="68"/>
    </location>
</feature>
<protein>
    <submittedName>
        <fullName evidence="2">Uncharacterized protein</fullName>
    </submittedName>
</protein>
<keyword evidence="1" id="KW-0472">Membrane</keyword>
<reference evidence="2 3" key="1">
    <citation type="journal article" date="2005" name="Appl. Environ. Microbiol.">
        <title>Intestinal bacterial communities that produce active estrogen-like compounds enterodiol and enterolactone in humans.</title>
        <authorList>
            <person name="Clavel T."/>
            <person name="Henderson G."/>
            <person name="Alpert C.A."/>
            <person name="Philippe C."/>
            <person name="Rigottier-Gois L."/>
            <person name="Dore J."/>
            <person name="Blaut M."/>
        </authorList>
    </citation>
    <scope>NUCLEOTIDE SEQUENCE [LARGE SCALE GENOMIC DNA]</scope>
    <source>
        <strain evidence="2 3">SECO-MT75m2</strain>
    </source>
</reference>
<keyword evidence="1" id="KW-0812">Transmembrane</keyword>
<dbReference type="AlphaFoldDB" id="A0A5C5BR13"/>
<organism evidence="2 3">
    <name type="scientific">Eggerthella lenta</name>
    <name type="common">Eubacterium lentum</name>
    <dbReference type="NCBI Taxonomy" id="84112"/>
    <lineage>
        <taxon>Bacteria</taxon>
        <taxon>Bacillati</taxon>
        <taxon>Actinomycetota</taxon>
        <taxon>Coriobacteriia</taxon>
        <taxon>Eggerthellales</taxon>
        <taxon>Eggerthellaceae</taxon>
        <taxon>Eggerthella</taxon>
    </lineage>
</organism>
<accession>A0A5C5BR13</accession>
<keyword evidence="1" id="KW-1133">Transmembrane helix</keyword>
<dbReference type="Proteomes" id="UP000312594">
    <property type="component" value="Unassembled WGS sequence"/>
</dbReference>
<evidence type="ECO:0000256" key="1">
    <source>
        <dbReference type="SAM" id="Phobius"/>
    </source>
</evidence>
<feature type="transmembrane region" description="Helical" evidence="1">
    <location>
        <begin position="12"/>
        <end position="43"/>
    </location>
</feature>